<keyword evidence="3" id="KW-1185">Reference proteome</keyword>
<dbReference type="InterPro" id="IPR017451">
    <property type="entry name" value="F-box-assoc_interact_dom"/>
</dbReference>
<dbReference type="Pfam" id="PF07734">
    <property type="entry name" value="FBA_1"/>
    <property type="match status" value="1"/>
</dbReference>
<dbReference type="PANTHER" id="PTHR31672:SF13">
    <property type="entry name" value="F-BOX PROTEIN CPR30-LIKE"/>
    <property type="match status" value="1"/>
</dbReference>
<dbReference type="EMBL" id="KB870807">
    <property type="protein sequence ID" value="EOA32438.1"/>
    <property type="molecule type" value="Genomic_DNA"/>
</dbReference>
<evidence type="ECO:0000313" key="2">
    <source>
        <dbReference type="EMBL" id="EOA32438.1"/>
    </source>
</evidence>
<evidence type="ECO:0000313" key="3">
    <source>
        <dbReference type="Proteomes" id="UP000029121"/>
    </source>
</evidence>
<name>R0I7K2_9BRAS</name>
<protein>
    <recommendedName>
        <fullName evidence="1">F-box associated beta-propeller type 1 domain-containing protein</fullName>
    </recommendedName>
</protein>
<gene>
    <name evidence="2" type="ORF">CARUB_v10015713mg</name>
</gene>
<evidence type="ECO:0000259" key="1">
    <source>
        <dbReference type="Pfam" id="PF07734"/>
    </source>
</evidence>
<organism evidence="2 3">
    <name type="scientific">Capsella rubella</name>
    <dbReference type="NCBI Taxonomy" id="81985"/>
    <lineage>
        <taxon>Eukaryota</taxon>
        <taxon>Viridiplantae</taxon>
        <taxon>Streptophyta</taxon>
        <taxon>Embryophyta</taxon>
        <taxon>Tracheophyta</taxon>
        <taxon>Spermatophyta</taxon>
        <taxon>Magnoliopsida</taxon>
        <taxon>eudicotyledons</taxon>
        <taxon>Gunneridae</taxon>
        <taxon>Pentapetalae</taxon>
        <taxon>rosids</taxon>
        <taxon>malvids</taxon>
        <taxon>Brassicales</taxon>
        <taxon>Brassicaceae</taxon>
        <taxon>Camelineae</taxon>
        <taxon>Capsella</taxon>
    </lineage>
</organism>
<dbReference type="InterPro" id="IPR050796">
    <property type="entry name" value="SCF_F-box_component"/>
</dbReference>
<sequence length="195" mass="22773">SRISKQWNTLFDDKRFLNNHKMTFRFIIRKVYSVSIDPVIVVRELPLDTPGLESSELRKLIDCNDLLLCGKENGAVVWNPWLGQSRWIKHPCMSFYSMVYDYKKYKMVAFTLGSDLWKTYDFSSDVWIDLGNDSICDDDITNIFDSVVSLNGILYCVCFSEEPDPLSYEISKFDFSRRLFEYFCNLPCGDALALR</sequence>
<accession>R0I7K2</accession>
<dbReference type="Proteomes" id="UP000029121">
    <property type="component" value="Unassembled WGS sequence"/>
</dbReference>
<proteinExistence type="predicted"/>
<dbReference type="NCBIfam" id="TIGR01640">
    <property type="entry name" value="F_box_assoc_1"/>
    <property type="match status" value="1"/>
</dbReference>
<dbReference type="PANTHER" id="PTHR31672">
    <property type="entry name" value="BNACNNG10540D PROTEIN"/>
    <property type="match status" value="1"/>
</dbReference>
<reference evidence="3" key="1">
    <citation type="journal article" date="2013" name="Nat. Genet.">
        <title>The Capsella rubella genome and the genomic consequences of rapid mating system evolution.</title>
        <authorList>
            <person name="Slotte T."/>
            <person name="Hazzouri K.M."/>
            <person name="Agren J.A."/>
            <person name="Koenig D."/>
            <person name="Maumus F."/>
            <person name="Guo Y.L."/>
            <person name="Steige K."/>
            <person name="Platts A.E."/>
            <person name="Escobar J.S."/>
            <person name="Newman L.K."/>
            <person name="Wang W."/>
            <person name="Mandakova T."/>
            <person name="Vello E."/>
            <person name="Smith L.M."/>
            <person name="Henz S.R."/>
            <person name="Steffen J."/>
            <person name="Takuno S."/>
            <person name="Brandvain Y."/>
            <person name="Coop G."/>
            <person name="Andolfatto P."/>
            <person name="Hu T.T."/>
            <person name="Blanchette M."/>
            <person name="Clark R.M."/>
            <person name="Quesneville H."/>
            <person name="Nordborg M."/>
            <person name="Gaut B.S."/>
            <person name="Lysak M.A."/>
            <person name="Jenkins J."/>
            <person name="Grimwood J."/>
            <person name="Chapman J."/>
            <person name="Prochnik S."/>
            <person name="Shu S."/>
            <person name="Rokhsar D."/>
            <person name="Schmutz J."/>
            <person name="Weigel D."/>
            <person name="Wright S.I."/>
        </authorList>
    </citation>
    <scope>NUCLEOTIDE SEQUENCE [LARGE SCALE GENOMIC DNA]</scope>
    <source>
        <strain evidence="3">cv. Monte Gargano</strain>
    </source>
</reference>
<dbReference type="InterPro" id="IPR006527">
    <property type="entry name" value="F-box-assoc_dom_typ1"/>
</dbReference>
<feature type="domain" description="F-box associated beta-propeller type 1" evidence="1">
    <location>
        <begin position="30"/>
        <end position="189"/>
    </location>
</feature>
<feature type="non-terminal residue" evidence="2">
    <location>
        <position position="195"/>
    </location>
</feature>
<feature type="non-terminal residue" evidence="2">
    <location>
        <position position="1"/>
    </location>
</feature>
<dbReference type="AlphaFoldDB" id="R0I7K2"/>